<dbReference type="EMBL" id="CP014862">
    <property type="protein sequence ID" value="ASJ02096.1"/>
    <property type="molecule type" value="Genomic_DNA"/>
</dbReference>
<name>A0A2Z2M8S8_THEPR</name>
<organism evidence="1 2">
    <name type="scientific">Thermococcus profundus</name>
    <dbReference type="NCBI Taxonomy" id="49899"/>
    <lineage>
        <taxon>Archaea</taxon>
        <taxon>Methanobacteriati</taxon>
        <taxon>Methanobacteriota</taxon>
        <taxon>Thermococci</taxon>
        <taxon>Thermococcales</taxon>
        <taxon>Thermococcaceae</taxon>
        <taxon>Thermococcus</taxon>
    </lineage>
</organism>
<dbReference type="Pfam" id="PF12389">
    <property type="entry name" value="Peptidase_M73"/>
    <property type="match status" value="1"/>
</dbReference>
<dbReference type="OrthoDB" id="85776at2157"/>
<accession>A0A2Z2M8S8</accession>
<evidence type="ECO:0000313" key="1">
    <source>
        <dbReference type="EMBL" id="ASJ02096.1"/>
    </source>
</evidence>
<gene>
    <name evidence="1" type="ORF">A3L09_01845</name>
</gene>
<dbReference type="GO" id="GO:0008168">
    <property type="term" value="F:methyltransferase activity"/>
    <property type="evidence" value="ECO:0007669"/>
    <property type="project" value="UniProtKB-KW"/>
</dbReference>
<dbReference type="GeneID" id="33319113"/>
<dbReference type="RefSeq" id="WP_088857362.1">
    <property type="nucleotide sequence ID" value="NZ_CP014862.1"/>
</dbReference>
<dbReference type="GO" id="GO:0032259">
    <property type="term" value="P:methylation"/>
    <property type="evidence" value="ECO:0007669"/>
    <property type="project" value="UniProtKB-KW"/>
</dbReference>
<dbReference type="AlphaFoldDB" id="A0A2Z2M8S8"/>
<keyword evidence="1" id="KW-0808">Transferase</keyword>
<protein>
    <submittedName>
        <fullName evidence="1">Methyltransferase</fullName>
    </submittedName>
</protein>
<keyword evidence="2" id="KW-1185">Reference proteome</keyword>
<sequence>MKRVFVVGLVAVLVFLAGVKFGVSYFSDVAKSENNEFSTGEFDIGISRDGSRYYDDYRIFEFGNLLPGEEKTIRFYLKNRGDYPVSTISMVLNVTDLEDGSLSKAEVLVDNTPDVGELSRYLVIKDFRVTFNGTTVTLDRYKGKSLRELNNTQLNLFSGKLPKNGAVEVTMTIQLSSDAGNDCQTDTSKVAMLITASQ</sequence>
<dbReference type="Proteomes" id="UP000250179">
    <property type="component" value="Chromosome"/>
</dbReference>
<reference evidence="1 2" key="1">
    <citation type="submission" date="2016-03" db="EMBL/GenBank/DDBJ databases">
        <title>Complete genome sequence of Thermococcus profundus strain DT5432.</title>
        <authorList>
            <person name="Oger P.M."/>
        </authorList>
    </citation>
    <scope>NUCLEOTIDE SEQUENCE [LARGE SCALE GENOMIC DNA]</scope>
    <source>
        <strain evidence="1 2">DT 5432</strain>
    </source>
</reference>
<dbReference type="KEGG" id="tprf:A3L09_01845"/>
<keyword evidence="1" id="KW-0489">Methyltransferase</keyword>
<evidence type="ECO:0000313" key="2">
    <source>
        <dbReference type="Proteomes" id="UP000250179"/>
    </source>
</evidence>
<proteinExistence type="predicted"/>
<dbReference type="InterPro" id="IPR022121">
    <property type="entry name" value="Peptidase_M73_camelysin"/>
</dbReference>